<reference evidence="1 2" key="1">
    <citation type="submission" date="2017-08" db="EMBL/GenBank/DDBJ databases">
        <title>Complete genome sequence of Mucilaginibacter sp. strain BJC16-A31.</title>
        <authorList>
            <consortium name="Henan University of Science and Technology"/>
            <person name="You X."/>
        </authorList>
    </citation>
    <scope>NUCLEOTIDE SEQUENCE [LARGE SCALE GENOMIC DNA]</scope>
    <source>
        <strain evidence="1 2">BJC16-A31</strain>
    </source>
</reference>
<keyword evidence="2" id="KW-1185">Reference proteome</keyword>
<dbReference type="KEGG" id="muc:MuYL_4246"/>
<dbReference type="Proteomes" id="UP000215002">
    <property type="component" value="Chromosome"/>
</dbReference>
<evidence type="ECO:0000313" key="2">
    <source>
        <dbReference type="Proteomes" id="UP000215002"/>
    </source>
</evidence>
<evidence type="ECO:0000313" key="1">
    <source>
        <dbReference type="EMBL" id="ASU36131.1"/>
    </source>
</evidence>
<dbReference type="AlphaFoldDB" id="A0A223P2T4"/>
<proteinExistence type="predicted"/>
<gene>
    <name evidence="1" type="ORF">MuYL_4246</name>
</gene>
<sequence>MIRGKEMKNIYSNKELTGLHFFYPDFYVFAHHFSPAPDLHSYE</sequence>
<protein>
    <submittedName>
        <fullName evidence="1">Uncharacterized protein</fullName>
    </submittedName>
</protein>
<organism evidence="1 2">
    <name type="scientific">Mucilaginibacter xinganensis</name>
    <dbReference type="NCBI Taxonomy" id="1234841"/>
    <lineage>
        <taxon>Bacteria</taxon>
        <taxon>Pseudomonadati</taxon>
        <taxon>Bacteroidota</taxon>
        <taxon>Sphingobacteriia</taxon>
        <taxon>Sphingobacteriales</taxon>
        <taxon>Sphingobacteriaceae</taxon>
        <taxon>Mucilaginibacter</taxon>
    </lineage>
</organism>
<name>A0A223P2T4_9SPHI</name>
<accession>A0A223P2T4</accession>
<dbReference type="EMBL" id="CP022743">
    <property type="protein sequence ID" value="ASU36131.1"/>
    <property type="molecule type" value="Genomic_DNA"/>
</dbReference>